<dbReference type="RefSeq" id="XP_002425917.1">
    <property type="nucleotide sequence ID" value="XM_002425872.1"/>
</dbReference>
<evidence type="ECO:0000313" key="5">
    <source>
        <dbReference type="Proteomes" id="UP000009046"/>
    </source>
</evidence>
<dbReference type="PROSITE" id="PS51465">
    <property type="entry name" value="KAZAL_2"/>
    <property type="match status" value="1"/>
</dbReference>
<dbReference type="CTD" id="8238666"/>
<evidence type="ECO:0000313" key="4">
    <source>
        <dbReference type="EnsemblMetazoa" id="PHUM227570-PA"/>
    </source>
</evidence>
<dbReference type="GeneID" id="8238666"/>
<dbReference type="EMBL" id="DS235199">
    <property type="protein sequence ID" value="EEB13179.1"/>
    <property type="molecule type" value="Genomic_DNA"/>
</dbReference>
<dbReference type="SUPFAM" id="SSF100895">
    <property type="entry name" value="Kazal-type serine protease inhibitors"/>
    <property type="match status" value="1"/>
</dbReference>
<gene>
    <name evidence="4" type="primary">8238666</name>
    <name evidence="3" type="ORF">Phum_PHUM227570</name>
</gene>
<evidence type="ECO:0000313" key="3">
    <source>
        <dbReference type="EMBL" id="EEB13179.1"/>
    </source>
</evidence>
<dbReference type="OrthoDB" id="6817055at2759"/>
<dbReference type="Gene3D" id="3.30.60.30">
    <property type="match status" value="1"/>
</dbReference>
<organism>
    <name type="scientific">Pediculus humanus subsp. corporis</name>
    <name type="common">Body louse</name>
    <dbReference type="NCBI Taxonomy" id="121224"/>
    <lineage>
        <taxon>Eukaryota</taxon>
        <taxon>Metazoa</taxon>
        <taxon>Ecdysozoa</taxon>
        <taxon>Arthropoda</taxon>
        <taxon>Hexapoda</taxon>
        <taxon>Insecta</taxon>
        <taxon>Pterygota</taxon>
        <taxon>Neoptera</taxon>
        <taxon>Paraneoptera</taxon>
        <taxon>Psocodea</taxon>
        <taxon>Troctomorpha</taxon>
        <taxon>Phthiraptera</taxon>
        <taxon>Anoplura</taxon>
        <taxon>Pediculidae</taxon>
        <taxon>Pediculus</taxon>
    </lineage>
</organism>
<dbReference type="HOGENOM" id="CLU_2760854_0_0_1"/>
<keyword evidence="5" id="KW-1185">Reference proteome</keyword>
<dbReference type="AlphaFoldDB" id="E0VIH3"/>
<sequence length="70" mass="7568">MVAIASVHGLPGGGKNKLKGQQQQQCPNICPANYDPVCAADLNDSKSSPRLFGNKCVLNTHNCEHNSRKY</sequence>
<dbReference type="EnsemblMetazoa" id="PHUM227570-RA">
    <property type="protein sequence ID" value="PHUM227570-PA"/>
    <property type="gene ID" value="PHUM227570"/>
</dbReference>
<evidence type="ECO:0000259" key="2">
    <source>
        <dbReference type="PROSITE" id="PS51465"/>
    </source>
</evidence>
<dbReference type="EMBL" id="AAZO01002650">
    <property type="status" value="NOT_ANNOTATED_CDS"/>
    <property type="molecule type" value="Genomic_DNA"/>
</dbReference>
<reference evidence="3" key="2">
    <citation type="submission" date="2007-04" db="EMBL/GenBank/DDBJ databases">
        <title>The genome of the human body louse.</title>
        <authorList>
            <consortium name="The Human Body Louse Genome Consortium"/>
            <person name="Kirkness E."/>
            <person name="Walenz B."/>
            <person name="Hass B."/>
            <person name="Bruggner R."/>
            <person name="Strausberg R."/>
        </authorList>
    </citation>
    <scope>NUCLEOTIDE SEQUENCE</scope>
    <source>
        <strain evidence="3">USDA</strain>
    </source>
</reference>
<dbReference type="InterPro" id="IPR002350">
    <property type="entry name" value="Kazal_dom"/>
</dbReference>
<dbReference type="KEGG" id="phu:Phum_PHUM227570"/>
<accession>E0VIH3</accession>
<name>E0VIH3_PEDHC</name>
<dbReference type="VEuPathDB" id="VectorBase:PHUM227570"/>
<reference evidence="3" key="1">
    <citation type="submission" date="2007-04" db="EMBL/GenBank/DDBJ databases">
        <title>Annotation of Pediculus humanus corporis strain USDA.</title>
        <authorList>
            <person name="Kirkness E."/>
            <person name="Hannick L."/>
            <person name="Hass B."/>
            <person name="Bruggner R."/>
            <person name="Lawson D."/>
            <person name="Bidwell S."/>
            <person name="Joardar V."/>
            <person name="Caler E."/>
            <person name="Walenz B."/>
            <person name="Inman J."/>
            <person name="Schobel S."/>
            <person name="Galinsky K."/>
            <person name="Amedeo P."/>
            <person name="Strausberg R."/>
        </authorList>
    </citation>
    <scope>NUCLEOTIDE SEQUENCE</scope>
    <source>
        <strain evidence="3">USDA</strain>
    </source>
</reference>
<dbReference type="InterPro" id="IPR036058">
    <property type="entry name" value="Kazal_dom_sf"/>
</dbReference>
<evidence type="ECO:0000256" key="1">
    <source>
        <dbReference type="SAM" id="MobiDB-lite"/>
    </source>
</evidence>
<protein>
    <recommendedName>
        <fullName evidence="2">Kazal-like domain-containing protein</fullName>
    </recommendedName>
</protein>
<feature type="region of interest" description="Disordered" evidence="1">
    <location>
        <begin position="1"/>
        <end position="21"/>
    </location>
</feature>
<feature type="domain" description="Kazal-like" evidence="2">
    <location>
        <begin position="20"/>
        <end position="70"/>
    </location>
</feature>
<dbReference type="InParanoid" id="E0VIH3"/>
<reference evidence="4" key="3">
    <citation type="submission" date="2020-05" db="UniProtKB">
        <authorList>
            <consortium name="EnsemblMetazoa"/>
        </authorList>
    </citation>
    <scope>IDENTIFICATION</scope>
    <source>
        <strain evidence="4">USDA</strain>
    </source>
</reference>
<dbReference type="Proteomes" id="UP000009046">
    <property type="component" value="Unassembled WGS sequence"/>
</dbReference>
<proteinExistence type="predicted"/>